<proteinExistence type="predicted"/>
<dbReference type="Proteomes" id="UP000008461">
    <property type="component" value="Plasmid pHALHY02"/>
</dbReference>
<geneLocation type="plasmid" evidence="2 3">
    <name>pHALHY02</name>
</geneLocation>
<accession>F4L869</accession>
<sequence length="104" mass="12181">MEYLILESCDAGKNRRRRYAIQISGTGATWSIRTRWGRIGASLKEQTEEVSDEKKLRSRVQSILRKRVRHRYHVCEKSRAFPEVPALGMLAEEKLEVGMQMRLF</sequence>
<dbReference type="InterPro" id="IPR008893">
    <property type="entry name" value="WGR_domain"/>
</dbReference>
<dbReference type="KEGG" id="hhy:Halhy_6764"/>
<dbReference type="SUPFAM" id="SSF142921">
    <property type="entry name" value="WGR domain-like"/>
    <property type="match status" value="1"/>
</dbReference>
<dbReference type="PROSITE" id="PS51977">
    <property type="entry name" value="WGR"/>
    <property type="match status" value="1"/>
</dbReference>
<reference key="2">
    <citation type="submission" date="2011-04" db="EMBL/GenBank/DDBJ databases">
        <title>Complete sequence of plasmid 2 of Haliscomenobacter hydrossis DSM 1100.</title>
        <authorList>
            <consortium name="US DOE Joint Genome Institute (JGI-PGF)"/>
            <person name="Lucas S."/>
            <person name="Han J."/>
            <person name="Lapidus A."/>
            <person name="Bruce D."/>
            <person name="Goodwin L."/>
            <person name="Pitluck S."/>
            <person name="Peters L."/>
            <person name="Kyrpides N."/>
            <person name="Mavromatis K."/>
            <person name="Ivanova N."/>
            <person name="Ovchinnikova G."/>
            <person name="Pagani I."/>
            <person name="Daligault H."/>
            <person name="Detter J.C."/>
            <person name="Han C."/>
            <person name="Land M."/>
            <person name="Hauser L."/>
            <person name="Markowitz V."/>
            <person name="Cheng J.-F."/>
            <person name="Hugenholtz P."/>
            <person name="Woyke T."/>
            <person name="Wu D."/>
            <person name="Verbarg S."/>
            <person name="Frueling A."/>
            <person name="Brambilla E."/>
            <person name="Klenk H.-P."/>
            <person name="Eisen J.A."/>
        </authorList>
    </citation>
    <scope>NUCLEOTIDE SEQUENCE</scope>
    <source>
        <strain>DSM 1100</strain>
    </source>
</reference>
<dbReference type="Gene3D" id="2.20.140.10">
    <property type="entry name" value="WGR domain"/>
    <property type="match status" value="1"/>
</dbReference>
<gene>
    <name evidence="2" type="ordered locus">Halhy_6764</name>
</gene>
<evidence type="ECO:0000313" key="3">
    <source>
        <dbReference type="Proteomes" id="UP000008461"/>
    </source>
</evidence>
<dbReference type="AlphaFoldDB" id="F4L869"/>
<evidence type="ECO:0000313" key="2">
    <source>
        <dbReference type="EMBL" id="AEE54577.1"/>
    </source>
</evidence>
<keyword evidence="2" id="KW-0614">Plasmid</keyword>
<evidence type="ECO:0000259" key="1">
    <source>
        <dbReference type="PROSITE" id="PS51977"/>
    </source>
</evidence>
<keyword evidence="3" id="KW-1185">Reference proteome</keyword>
<dbReference type="Pfam" id="PF05406">
    <property type="entry name" value="WGR"/>
    <property type="match status" value="1"/>
</dbReference>
<name>F4L869_HALH1</name>
<organism evidence="2 3">
    <name type="scientific">Haliscomenobacter hydrossis (strain ATCC 27775 / DSM 1100 / LMG 10767 / O)</name>
    <dbReference type="NCBI Taxonomy" id="760192"/>
    <lineage>
        <taxon>Bacteria</taxon>
        <taxon>Pseudomonadati</taxon>
        <taxon>Bacteroidota</taxon>
        <taxon>Saprospiria</taxon>
        <taxon>Saprospirales</taxon>
        <taxon>Haliscomenobacteraceae</taxon>
        <taxon>Haliscomenobacter</taxon>
    </lineage>
</organism>
<dbReference type="RefSeq" id="WP_013769093.1">
    <property type="nucleotide sequence ID" value="NC_015512.1"/>
</dbReference>
<reference evidence="2 3" key="1">
    <citation type="journal article" date="2011" name="Stand. Genomic Sci.">
        <title>Complete genome sequence of Haliscomenobacter hydrossis type strain (O).</title>
        <authorList>
            <consortium name="US DOE Joint Genome Institute (JGI-PGF)"/>
            <person name="Daligault H."/>
            <person name="Lapidus A."/>
            <person name="Zeytun A."/>
            <person name="Nolan M."/>
            <person name="Lucas S."/>
            <person name="Del Rio T.G."/>
            <person name="Tice H."/>
            <person name="Cheng J.F."/>
            <person name="Tapia R."/>
            <person name="Han C."/>
            <person name="Goodwin L."/>
            <person name="Pitluck S."/>
            <person name="Liolios K."/>
            <person name="Pagani I."/>
            <person name="Ivanova N."/>
            <person name="Huntemann M."/>
            <person name="Mavromatis K."/>
            <person name="Mikhailova N."/>
            <person name="Pati A."/>
            <person name="Chen A."/>
            <person name="Palaniappan K."/>
            <person name="Land M."/>
            <person name="Hauser L."/>
            <person name="Brambilla E.M."/>
            <person name="Rohde M."/>
            <person name="Verbarg S."/>
            <person name="Goker M."/>
            <person name="Bristow J."/>
            <person name="Eisen J.A."/>
            <person name="Markowitz V."/>
            <person name="Hugenholtz P."/>
            <person name="Kyrpides N.C."/>
            <person name="Klenk H.P."/>
            <person name="Woyke T."/>
        </authorList>
    </citation>
    <scope>NUCLEOTIDE SEQUENCE [LARGE SCALE GENOMIC DNA]</scope>
    <source>
        <strain evidence="3">ATCC 27775 / DSM 1100 / LMG 10767 / O</strain>
        <plasmid evidence="3">Plasmid pHALHY02</plasmid>
    </source>
</reference>
<protein>
    <submittedName>
        <fullName evidence="2">WGR domain-containing protein</fullName>
    </submittedName>
</protein>
<dbReference type="InterPro" id="IPR036930">
    <property type="entry name" value="WGR_dom_sf"/>
</dbReference>
<dbReference type="HOGENOM" id="CLU_2246201_0_0_10"/>
<dbReference type="EMBL" id="CP002693">
    <property type="protein sequence ID" value="AEE54577.1"/>
    <property type="molecule type" value="Genomic_DNA"/>
</dbReference>
<feature type="domain" description="WGR" evidence="1">
    <location>
        <begin position="1"/>
        <end position="88"/>
    </location>
</feature>
<dbReference type="OrthoDB" id="5801306at2"/>